<dbReference type="Pfam" id="PF00657">
    <property type="entry name" value="Lipase_GDSL"/>
    <property type="match status" value="1"/>
</dbReference>
<accession>A0A3N4L1G1</accession>
<dbReference type="InterPro" id="IPR050592">
    <property type="entry name" value="GDSL_lipolytic_enzyme"/>
</dbReference>
<feature type="non-terminal residue" evidence="3">
    <location>
        <position position="1"/>
    </location>
</feature>
<keyword evidence="1" id="KW-0732">Signal</keyword>
<sequence length="236" mass="25299">GDSYSQSGFSITGTAPSASNPMGNPTFPGSTSSGGINWLGYLVTEFNRTVALNYNFASGGAATNNSVVSSSGTPLTTQVATFLQYLGTGGPWSSDDSLFVFWIGINDIGNSYYLDVDQVALHSELMDTIFNLVQQLYAVGARRFLFMSVPPVEKTPKQLTKTADDRANEAAQIADFNSQLVARAAAWKAGTTGTTVWQFDTAVPFNQVIADPTAYGYADATSVCHASTCMWWDSYH</sequence>
<dbReference type="CDD" id="cd01846">
    <property type="entry name" value="fatty_acyltransferase_like"/>
    <property type="match status" value="1"/>
</dbReference>
<dbReference type="SUPFAM" id="SSF52266">
    <property type="entry name" value="SGNH hydrolase"/>
    <property type="match status" value="1"/>
</dbReference>
<dbReference type="Proteomes" id="UP000277580">
    <property type="component" value="Unassembled WGS sequence"/>
</dbReference>
<dbReference type="Gene3D" id="3.40.50.1110">
    <property type="entry name" value="SGNH hydrolase"/>
    <property type="match status" value="1"/>
</dbReference>
<dbReference type="GO" id="GO:0016788">
    <property type="term" value="F:hydrolase activity, acting on ester bonds"/>
    <property type="evidence" value="ECO:0007669"/>
    <property type="project" value="InterPro"/>
</dbReference>
<name>A0A3N4L1G1_9PEZI</name>
<dbReference type="OrthoDB" id="1600564at2759"/>
<dbReference type="AlphaFoldDB" id="A0A3N4L1G1"/>
<evidence type="ECO:0000256" key="1">
    <source>
        <dbReference type="ARBA" id="ARBA00022729"/>
    </source>
</evidence>
<evidence type="ECO:0000313" key="4">
    <source>
        <dbReference type="Proteomes" id="UP000277580"/>
    </source>
</evidence>
<gene>
    <name evidence="3" type="ORF">P167DRAFT_459648</name>
</gene>
<organism evidence="3 4">
    <name type="scientific">Morchella conica CCBAS932</name>
    <dbReference type="NCBI Taxonomy" id="1392247"/>
    <lineage>
        <taxon>Eukaryota</taxon>
        <taxon>Fungi</taxon>
        <taxon>Dikarya</taxon>
        <taxon>Ascomycota</taxon>
        <taxon>Pezizomycotina</taxon>
        <taxon>Pezizomycetes</taxon>
        <taxon>Pezizales</taxon>
        <taxon>Morchellaceae</taxon>
        <taxon>Morchella</taxon>
    </lineage>
</organism>
<evidence type="ECO:0000256" key="2">
    <source>
        <dbReference type="SAM" id="MobiDB-lite"/>
    </source>
</evidence>
<dbReference type="InParanoid" id="A0A3N4L1G1"/>
<evidence type="ECO:0008006" key="5">
    <source>
        <dbReference type="Google" id="ProtNLM"/>
    </source>
</evidence>
<proteinExistence type="predicted"/>
<dbReference type="InterPro" id="IPR036514">
    <property type="entry name" value="SGNH_hydro_sf"/>
</dbReference>
<dbReference type="InterPro" id="IPR001087">
    <property type="entry name" value="GDSL"/>
</dbReference>
<dbReference type="PANTHER" id="PTHR45642:SF139">
    <property type="entry name" value="SGNH HYDROLASE-TYPE ESTERASE DOMAIN-CONTAINING PROTEIN"/>
    <property type="match status" value="1"/>
</dbReference>
<dbReference type="PANTHER" id="PTHR45642">
    <property type="entry name" value="GDSL ESTERASE/LIPASE EXL3"/>
    <property type="match status" value="1"/>
</dbReference>
<feature type="non-terminal residue" evidence="3">
    <location>
        <position position="236"/>
    </location>
</feature>
<protein>
    <recommendedName>
        <fullName evidence="5">Carbohydrate esterase family 16 protein</fullName>
    </recommendedName>
</protein>
<keyword evidence="4" id="KW-1185">Reference proteome</keyword>
<feature type="region of interest" description="Disordered" evidence="2">
    <location>
        <begin position="1"/>
        <end position="26"/>
    </location>
</feature>
<evidence type="ECO:0000313" key="3">
    <source>
        <dbReference type="EMBL" id="RPB15519.1"/>
    </source>
</evidence>
<dbReference type="STRING" id="1392247.A0A3N4L1G1"/>
<dbReference type="EMBL" id="ML119113">
    <property type="protein sequence ID" value="RPB15519.1"/>
    <property type="molecule type" value="Genomic_DNA"/>
</dbReference>
<reference evidence="3 4" key="1">
    <citation type="journal article" date="2018" name="Nat. Ecol. Evol.">
        <title>Pezizomycetes genomes reveal the molecular basis of ectomycorrhizal truffle lifestyle.</title>
        <authorList>
            <person name="Murat C."/>
            <person name="Payen T."/>
            <person name="Noel B."/>
            <person name="Kuo A."/>
            <person name="Morin E."/>
            <person name="Chen J."/>
            <person name="Kohler A."/>
            <person name="Krizsan K."/>
            <person name="Balestrini R."/>
            <person name="Da Silva C."/>
            <person name="Montanini B."/>
            <person name="Hainaut M."/>
            <person name="Levati E."/>
            <person name="Barry K.W."/>
            <person name="Belfiori B."/>
            <person name="Cichocki N."/>
            <person name="Clum A."/>
            <person name="Dockter R.B."/>
            <person name="Fauchery L."/>
            <person name="Guy J."/>
            <person name="Iotti M."/>
            <person name="Le Tacon F."/>
            <person name="Lindquist E.A."/>
            <person name="Lipzen A."/>
            <person name="Malagnac F."/>
            <person name="Mello A."/>
            <person name="Molinier V."/>
            <person name="Miyauchi S."/>
            <person name="Poulain J."/>
            <person name="Riccioni C."/>
            <person name="Rubini A."/>
            <person name="Sitrit Y."/>
            <person name="Splivallo R."/>
            <person name="Traeger S."/>
            <person name="Wang M."/>
            <person name="Zifcakova L."/>
            <person name="Wipf D."/>
            <person name="Zambonelli A."/>
            <person name="Paolocci F."/>
            <person name="Nowrousian M."/>
            <person name="Ottonello S."/>
            <person name="Baldrian P."/>
            <person name="Spatafora J.W."/>
            <person name="Henrissat B."/>
            <person name="Nagy L.G."/>
            <person name="Aury J.M."/>
            <person name="Wincker P."/>
            <person name="Grigoriev I.V."/>
            <person name="Bonfante P."/>
            <person name="Martin F.M."/>
        </authorList>
    </citation>
    <scope>NUCLEOTIDE SEQUENCE [LARGE SCALE GENOMIC DNA]</scope>
    <source>
        <strain evidence="3 4">CCBAS932</strain>
    </source>
</reference>